<reference evidence="3" key="1">
    <citation type="journal article" date="2007" name="Plant Cell">
        <title>Dothideomycete-plant interactions illuminated by genome sequencing and EST analysis of the wheat pathogen Stagonospora nodorum.</title>
        <authorList>
            <person name="Hane J.K."/>
            <person name="Lowe R.G."/>
            <person name="Solomon P.S."/>
            <person name="Tan K.C."/>
            <person name="Schoch C.L."/>
            <person name="Spatafora J.W."/>
            <person name="Crous P.W."/>
            <person name="Kodira C."/>
            <person name="Birren B.W."/>
            <person name="Galagan J.E."/>
            <person name="Torriani S.F."/>
            <person name="McDonald B.A."/>
            <person name="Oliver R.P."/>
        </authorList>
    </citation>
    <scope>NUCLEOTIDE SEQUENCE [LARGE SCALE GENOMIC DNA]</scope>
    <source>
        <strain evidence="3">SN15 / ATCC MYA-4574 / FGSC 10173</strain>
    </source>
</reference>
<dbReference type="Proteomes" id="UP000001055">
    <property type="component" value="Unassembled WGS sequence"/>
</dbReference>
<evidence type="ECO:0000313" key="2">
    <source>
        <dbReference type="EMBL" id="EAT83447.1"/>
    </source>
</evidence>
<dbReference type="RefSeq" id="XP_001799554.1">
    <property type="nucleotide sequence ID" value="XM_001799502.1"/>
</dbReference>
<name>Q0UG59_PHANO</name>
<dbReference type="KEGG" id="pno:SNOG_09255"/>
<dbReference type="GeneID" id="5976455"/>
<evidence type="ECO:0000313" key="3">
    <source>
        <dbReference type="Proteomes" id="UP000001055"/>
    </source>
</evidence>
<feature type="compositionally biased region" description="Basic and acidic residues" evidence="1">
    <location>
        <begin position="279"/>
        <end position="298"/>
    </location>
</feature>
<feature type="region of interest" description="Disordered" evidence="1">
    <location>
        <begin position="277"/>
        <end position="301"/>
    </location>
</feature>
<protein>
    <submittedName>
        <fullName evidence="2">Uncharacterized protein</fullName>
    </submittedName>
</protein>
<sequence>MTLNLPIRSATGPGKPRPNIEAAFKMARMCRATPSSPIALAYVVIYAGGTNTAQSSTNIAAMVSTNRASLNPRQSSVTPARELRGKRVFKSMTPSRKQHALSSAKHRIVHANPIRTTRLLNMIGYKTPPKPPAVVARPVARPRLDSNQWPSAAMLDVQRMEEDKPPRHPKDSMNWYLTPIIVLAGTCIHRQKLTPTNPTTTPKHPAFTNTFSPYLSNTGPVHTYTLSAFQRSRLRWRIHTDAQPPKEKQKRKHAKYPRYLALRITPELVFKQPGLEYTRGVEEPGGREEEQPGAKDDGVGGDAAVGVCFAGGLHHRQEYDEQRIIGEKGR</sequence>
<organism evidence="2 3">
    <name type="scientific">Phaeosphaeria nodorum (strain SN15 / ATCC MYA-4574 / FGSC 10173)</name>
    <name type="common">Glume blotch fungus</name>
    <name type="synonym">Parastagonospora nodorum</name>
    <dbReference type="NCBI Taxonomy" id="321614"/>
    <lineage>
        <taxon>Eukaryota</taxon>
        <taxon>Fungi</taxon>
        <taxon>Dikarya</taxon>
        <taxon>Ascomycota</taxon>
        <taxon>Pezizomycotina</taxon>
        <taxon>Dothideomycetes</taxon>
        <taxon>Pleosporomycetidae</taxon>
        <taxon>Pleosporales</taxon>
        <taxon>Pleosporineae</taxon>
        <taxon>Phaeosphaeriaceae</taxon>
        <taxon>Parastagonospora</taxon>
    </lineage>
</organism>
<dbReference type="HOGENOM" id="CLU_842276_0_0_1"/>
<evidence type="ECO:0000256" key="1">
    <source>
        <dbReference type="SAM" id="MobiDB-lite"/>
    </source>
</evidence>
<accession>Q0UG59</accession>
<dbReference type="EMBL" id="CH445338">
    <property type="protein sequence ID" value="EAT83447.1"/>
    <property type="molecule type" value="Genomic_DNA"/>
</dbReference>
<gene>
    <name evidence="2" type="ORF">SNOG_09255</name>
</gene>
<proteinExistence type="predicted"/>
<dbReference type="InParanoid" id="Q0UG59"/>
<dbReference type="AlphaFoldDB" id="Q0UG59"/>